<dbReference type="Gene3D" id="2.120.10.30">
    <property type="entry name" value="TolB, C-terminal domain"/>
    <property type="match status" value="1"/>
</dbReference>
<dbReference type="eggNOG" id="COG3391">
    <property type="taxonomic scope" value="Bacteria"/>
</dbReference>
<organism evidence="2 3">
    <name type="scientific">Echinicola vietnamensis (strain DSM 17526 / LMG 23754 / KMM 6221)</name>
    <dbReference type="NCBI Taxonomy" id="926556"/>
    <lineage>
        <taxon>Bacteria</taxon>
        <taxon>Pseudomonadati</taxon>
        <taxon>Bacteroidota</taxon>
        <taxon>Cytophagia</taxon>
        <taxon>Cytophagales</taxon>
        <taxon>Cyclobacteriaceae</taxon>
        <taxon>Echinicola</taxon>
    </lineage>
</organism>
<dbReference type="RefSeq" id="WP_015265835.1">
    <property type="nucleotide sequence ID" value="NC_019904.1"/>
</dbReference>
<dbReference type="InterPro" id="IPR030934">
    <property type="entry name" value="Intein_C"/>
</dbReference>
<evidence type="ECO:0008006" key="4">
    <source>
        <dbReference type="Google" id="ProtNLM"/>
    </source>
</evidence>
<dbReference type="InterPro" id="IPR011042">
    <property type="entry name" value="6-blade_b-propeller_TolB-like"/>
</dbReference>
<evidence type="ECO:0000313" key="2">
    <source>
        <dbReference type="EMBL" id="AGA78275.1"/>
    </source>
</evidence>
<dbReference type="STRING" id="926556.Echvi_2022"/>
<name>L0G070_ECHVK</name>
<dbReference type="AlphaFoldDB" id="L0G070"/>
<accession>L0G070</accession>
<dbReference type="SUPFAM" id="SSF63825">
    <property type="entry name" value="YWTD domain"/>
    <property type="match status" value="1"/>
</dbReference>
<dbReference type="PATRIC" id="fig|926556.3.peg.2143"/>
<dbReference type="Pfam" id="PF17170">
    <property type="entry name" value="DUF5128"/>
    <property type="match status" value="1"/>
</dbReference>
<dbReference type="KEGG" id="evi:Echvi_2022"/>
<sequence length="360" mass="41486">MKFIVIFLLTACVFLFQCQKAPKTTSDIPVIHIDHDEKKAVQLEDFASDYVEIPLELTDHSMIKYVQDITVSDEHLYIVDIKNGVLQFDLEGNFIKNIGEIGDKGPGTYSTPTSIAFNEEEQAILMADMFRFSLYKFDTAGKLMAAVKKLPGNPFLIKNAIDGYQVVAEKFVNGDDGEYFISADIVSTSKEFDIQKKIKVDHLKLKGSSGAVRRQPSVLFYSAYDSTNYFYNPILLPPRAYRGKFIRDTLYQVENDRVLPKVRFEFSREVWDGKEKVYHLRNIMAFDHFFLVKYEYRNTPYLFIYDRDMKEGFVVKEGFSVPGYEVKYMPHSKSNGQLYLIVQHPPKPGEIEPNPSIVLF</sequence>
<feature type="chain" id="PRO_5003942960" description="6-bladed beta-propeller" evidence="1">
    <location>
        <begin position="21"/>
        <end position="360"/>
    </location>
</feature>
<keyword evidence="1" id="KW-0732">Signal</keyword>
<dbReference type="NCBIfam" id="TIGR01443">
    <property type="entry name" value="intein_Cterm"/>
    <property type="match status" value="1"/>
</dbReference>
<evidence type="ECO:0000256" key="1">
    <source>
        <dbReference type="SAM" id="SignalP"/>
    </source>
</evidence>
<dbReference type="Proteomes" id="UP000010796">
    <property type="component" value="Chromosome"/>
</dbReference>
<gene>
    <name evidence="2" type="ordered locus">Echvi_2022</name>
</gene>
<dbReference type="OrthoDB" id="820429at2"/>
<reference evidence="3" key="1">
    <citation type="submission" date="2012-02" db="EMBL/GenBank/DDBJ databases">
        <title>The complete genome of Echinicola vietnamensis DSM 17526.</title>
        <authorList>
            <person name="Lucas S."/>
            <person name="Copeland A."/>
            <person name="Lapidus A."/>
            <person name="Glavina del Rio T."/>
            <person name="Dalin E."/>
            <person name="Tice H."/>
            <person name="Bruce D."/>
            <person name="Goodwin L."/>
            <person name="Pitluck S."/>
            <person name="Peters L."/>
            <person name="Ovchinnikova G."/>
            <person name="Teshima H."/>
            <person name="Kyrpides N."/>
            <person name="Mavromatis K."/>
            <person name="Ivanova N."/>
            <person name="Brettin T."/>
            <person name="Detter J.C."/>
            <person name="Han C."/>
            <person name="Larimer F."/>
            <person name="Land M."/>
            <person name="Hauser L."/>
            <person name="Markowitz V."/>
            <person name="Cheng J.-F."/>
            <person name="Hugenholtz P."/>
            <person name="Woyke T."/>
            <person name="Wu D."/>
            <person name="Brambilla E."/>
            <person name="Klenk H.-P."/>
            <person name="Eisen J.A."/>
        </authorList>
    </citation>
    <scope>NUCLEOTIDE SEQUENCE [LARGE SCALE GENOMIC DNA]</scope>
    <source>
        <strain evidence="3">DSM 17526 / LMG 23754 / KMM 6221</strain>
    </source>
</reference>
<dbReference type="HOGENOM" id="CLU_768897_0_0_10"/>
<keyword evidence="3" id="KW-1185">Reference proteome</keyword>
<proteinExistence type="predicted"/>
<evidence type="ECO:0000313" key="3">
    <source>
        <dbReference type="Proteomes" id="UP000010796"/>
    </source>
</evidence>
<feature type="signal peptide" evidence="1">
    <location>
        <begin position="1"/>
        <end position="20"/>
    </location>
</feature>
<protein>
    <recommendedName>
        <fullName evidence="4">6-bladed beta-propeller</fullName>
    </recommendedName>
</protein>
<dbReference type="EMBL" id="CP003346">
    <property type="protein sequence ID" value="AGA78275.1"/>
    <property type="molecule type" value="Genomic_DNA"/>
</dbReference>